<reference evidence="2" key="1">
    <citation type="journal article" date="2019" name="BMC Genomics">
        <title>A new reference genome for Sorghum bicolor reveals high levels of sequence similarity between sweet and grain genotypes: implications for the genetics of sugar metabolism.</title>
        <authorList>
            <person name="Cooper E.A."/>
            <person name="Brenton Z.W."/>
            <person name="Flinn B.S."/>
            <person name="Jenkins J."/>
            <person name="Shu S."/>
            <person name="Flowers D."/>
            <person name="Luo F."/>
            <person name="Wang Y."/>
            <person name="Xia P."/>
            <person name="Barry K."/>
            <person name="Daum C."/>
            <person name="Lipzen A."/>
            <person name="Yoshinaga Y."/>
            <person name="Schmutz J."/>
            <person name="Saski C."/>
            <person name="Vermerris W."/>
            <person name="Kresovich S."/>
        </authorList>
    </citation>
    <scope>NUCLEOTIDE SEQUENCE</scope>
</reference>
<dbReference type="InterPro" id="IPR036691">
    <property type="entry name" value="Endo/exonu/phosph_ase_sf"/>
</dbReference>
<proteinExistence type="predicted"/>
<dbReference type="AlphaFoldDB" id="A0A921QD89"/>
<gene>
    <name evidence="2" type="ORF">BDA96_08G006200</name>
</gene>
<dbReference type="PANTHER" id="PTHR33710">
    <property type="entry name" value="BNAC02G09200D PROTEIN"/>
    <property type="match status" value="1"/>
</dbReference>
<reference evidence="2" key="2">
    <citation type="submission" date="2020-10" db="EMBL/GenBank/DDBJ databases">
        <authorList>
            <person name="Cooper E.A."/>
            <person name="Brenton Z.W."/>
            <person name="Flinn B.S."/>
            <person name="Jenkins J."/>
            <person name="Shu S."/>
            <person name="Flowers D."/>
            <person name="Luo F."/>
            <person name="Wang Y."/>
            <person name="Xia P."/>
            <person name="Barry K."/>
            <person name="Daum C."/>
            <person name="Lipzen A."/>
            <person name="Yoshinaga Y."/>
            <person name="Schmutz J."/>
            <person name="Saski C."/>
            <person name="Vermerris W."/>
            <person name="Kresovich S."/>
        </authorList>
    </citation>
    <scope>NUCLEOTIDE SEQUENCE</scope>
</reference>
<dbReference type="PANTHER" id="PTHR33710:SF83">
    <property type="entry name" value="ENDONUCLEASE_EXONUCLEASE_PHOSPHATASE DOMAIN-CONTAINING PROTEIN"/>
    <property type="match status" value="1"/>
</dbReference>
<accession>A0A921QD89</accession>
<dbReference type="EMBL" id="CM027687">
    <property type="protein sequence ID" value="KAG0519662.1"/>
    <property type="molecule type" value="Genomic_DNA"/>
</dbReference>
<dbReference type="SUPFAM" id="SSF56219">
    <property type="entry name" value="DNase I-like"/>
    <property type="match status" value="1"/>
</dbReference>
<name>A0A921QD89_SORBI</name>
<sequence length="269" mass="31076">MNFIAWNCRGLGNTRTVQELCGLATLYRPKVIFLCETRIKATRVRNLVWRLAKDSVGLSGGIALFWDESVDVSLLSQGDRYFDVLIKESPDQAPWRGTFVYGEPRVENRHLFWDIFRNLGGVWDGPWMAIGDFNEAMWQHEHLSETPPRPERQMMDFREVLSHCDLRDIGFCGLPWTYNNNRDGSANVRVRLDRGVANPDWCDHFPNANIHHLCSSRSDHMVLILKLQGESCRTPIGNTFRYEAMWERAEGLNGVVESLWGDRPLYPYG</sequence>
<dbReference type="Proteomes" id="UP000807115">
    <property type="component" value="Chromosome 8"/>
</dbReference>
<organism evidence="2 3">
    <name type="scientific">Sorghum bicolor</name>
    <name type="common">Sorghum</name>
    <name type="synonym">Sorghum vulgare</name>
    <dbReference type="NCBI Taxonomy" id="4558"/>
    <lineage>
        <taxon>Eukaryota</taxon>
        <taxon>Viridiplantae</taxon>
        <taxon>Streptophyta</taxon>
        <taxon>Embryophyta</taxon>
        <taxon>Tracheophyta</taxon>
        <taxon>Spermatophyta</taxon>
        <taxon>Magnoliopsida</taxon>
        <taxon>Liliopsida</taxon>
        <taxon>Poales</taxon>
        <taxon>Poaceae</taxon>
        <taxon>PACMAD clade</taxon>
        <taxon>Panicoideae</taxon>
        <taxon>Andropogonodae</taxon>
        <taxon>Andropogoneae</taxon>
        <taxon>Sorghinae</taxon>
        <taxon>Sorghum</taxon>
    </lineage>
</organism>
<dbReference type="InterPro" id="IPR005135">
    <property type="entry name" value="Endo/exonuclease/phosphatase"/>
</dbReference>
<evidence type="ECO:0000313" key="2">
    <source>
        <dbReference type="EMBL" id="KAG0519662.1"/>
    </source>
</evidence>
<dbReference type="GO" id="GO:0003824">
    <property type="term" value="F:catalytic activity"/>
    <property type="evidence" value="ECO:0007669"/>
    <property type="project" value="InterPro"/>
</dbReference>
<dbReference type="Pfam" id="PF03372">
    <property type="entry name" value="Exo_endo_phos"/>
    <property type="match status" value="1"/>
</dbReference>
<evidence type="ECO:0000259" key="1">
    <source>
        <dbReference type="Pfam" id="PF03372"/>
    </source>
</evidence>
<comment type="caution">
    <text evidence="2">The sequence shown here is derived from an EMBL/GenBank/DDBJ whole genome shotgun (WGS) entry which is preliminary data.</text>
</comment>
<evidence type="ECO:0000313" key="3">
    <source>
        <dbReference type="Proteomes" id="UP000807115"/>
    </source>
</evidence>
<dbReference type="Gene3D" id="3.60.10.10">
    <property type="entry name" value="Endonuclease/exonuclease/phosphatase"/>
    <property type="match status" value="1"/>
</dbReference>
<protein>
    <recommendedName>
        <fullName evidence="1">Endonuclease/exonuclease/phosphatase domain-containing protein</fullName>
    </recommendedName>
</protein>
<feature type="domain" description="Endonuclease/exonuclease/phosphatase" evidence="1">
    <location>
        <begin position="5"/>
        <end position="220"/>
    </location>
</feature>